<reference evidence="6 7" key="1">
    <citation type="submission" date="2019-09" db="EMBL/GenBank/DDBJ databases">
        <authorList>
            <person name="Brejova B."/>
        </authorList>
    </citation>
    <scope>NUCLEOTIDE SEQUENCE [LARGE SCALE GENOMIC DNA]</scope>
</reference>
<feature type="compositionally biased region" description="Basic residues" evidence="5">
    <location>
        <begin position="321"/>
        <end position="332"/>
    </location>
</feature>
<dbReference type="InterPro" id="IPR036322">
    <property type="entry name" value="WD40_repeat_dom_sf"/>
</dbReference>
<feature type="region of interest" description="Disordered" evidence="5">
    <location>
        <begin position="254"/>
        <end position="333"/>
    </location>
</feature>
<dbReference type="OrthoDB" id="496at2759"/>
<feature type="region of interest" description="Disordered" evidence="5">
    <location>
        <begin position="1"/>
        <end position="37"/>
    </location>
</feature>
<organism evidence="6 7">
    <name type="scientific">Magnusiomyces paraingens</name>
    <dbReference type="NCBI Taxonomy" id="2606893"/>
    <lineage>
        <taxon>Eukaryota</taxon>
        <taxon>Fungi</taxon>
        <taxon>Dikarya</taxon>
        <taxon>Ascomycota</taxon>
        <taxon>Saccharomycotina</taxon>
        <taxon>Dipodascomycetes</taxon>
        <taxon>Dipodascales</taxon>
        <taxon>Dipodascaceae</taxon>
        <taxon>Magnusiomyces</taxon>
    </lineage>
</organism>
<dbReference type="PROSITE" id="PS50294">
    <property type="entry name" value="WD_REPEATS_REGION"/>
    <property type="match status" value="4"/>
</dbReference>
<proteinExistence type="predicted"/>
<evidence type="ECO:0000256" key="3">
    <source>
        <dbReference type="PROSITE-ProRule" id="PRU00221"/>
    </source>
</evidence>
<keyword evidence="7" id="KW-1185">Reference proteome</keyword>
<dbReference type="AlphaFoldDB" id="A0A5E8C8J5"/>
<dbReference type="SUPFAM" id="SSF50978">
    <property type="entry name" value="WD40 repeat-like"/>
    <property type="match status" value="1"/>
</dbReference>
<dbReference type="CDD" id="cd22881">
    <property type="entry name" value="Mdv1_N"/>
    <property type="match status" value="1"/>
</dbReference>
<protein>
    <submittedName>
        <fullName evidence="6">Uncharacterized protein</fullName>
    </submittedName>
</protein>
<dbReference type="RefSeq" id="XP_031856731.1">
    <property type="nucleotide sequence ID" value="XM_032000840.1"/>
</dbReference>
<keyword evidence="4" id="KW-0175">Coiled coil</keyword>
<dbReference type="Gene3D" id="2.130.10.10">
    <property type="entry name" value="YVTN repeat-like/Quinoprotein amine dehydrogenase"/>
    <property type="match status" value="2"/>
</dbReference>
<dbReference type="SMART" id="SM00320">
    <property type="entry name" value="WD40"/>
    <property type="match status" value="6"/>
</dbReference>
<feature type="repeat" description="WD" evidence="3">
    <location>
        <begin position="439"/>
        <end position="478"/>
    </location>
</feature>
<dbReference type="InterPro" id="IPR015943">
    <property type="entry name" value="WD40/YVTN_repeat-like_dom_sf"/>
</dbReference>
<evidence type="ECO:0000256" key="2">
    <source>
        <dbReference type="ARBA" id="ARBA00022737"/>
    </source>
</evidence>
<feature type="repeat" description="WD" evidence="3">
    <location>
        <begin position="348"/>
        <end position="381"/>
    </location>
</feature>
<evidence type="ECO:0000313" key="7">
    <source>
        <dbReference type="Proteomes" id="UP000398389"/>
    </source>
</evidence>
<dbReference type="PRINTS" id="PR00320">
    <property type="entry name" value="GPROTEINBRPT"/>
</dbReference>
<dbReference type="EMBL" id="CABVLU010000005">
    <property type="protein sequence ID" value="VVT58278.1"/>
    <property type="molecule type" value="Genomic_DNA"/>
</dbReference>
<feature type="compositionally biased region" description="Acidic residues" evidence="5">
    <location>
        <begin position="255"/>
        <end position="264"/>
    </location>
</feature>
<dbReference type="Proteomes" id="UP000398389">
    <property type="component" value="Unassembled WGS sequence"/>
</dbReference>
<feature type="repeat" description="WD" evidence="3">
    <location>
        <begin position="551"/>
        <end position="590"/>
    </location>
</feature>
<dbReference type="Gene3D" id="6.10.280.220">
    <property type="match status" value="1"/>
</dbReference>
<feature type="repeat" description="WD" evidence="3">
    <location>
        <begin position="528"/>
        <end position="550"/>
    </location>
</feature>
<evidence type="ECO:0000256" key="5">
    <source>
        <dbReference type="SAM" id="MobiDB-lite"/>
    </source>
</evidence>
<keyword evidence="2" id="KW-0677">Repeat</keyword>
<dbReference type="PANTHER" id="PTHR19879">
    <property type="entry name" value="TRANSCRIPTION INITIATION FACTOR TFIID"/>
    <property type="match status" value="1"/>
</dbReference>
<dbReference type="PROSITE" id="PS50082">
    <property type="entry name" value="WD_REPEATS_2"/>
    <property type="match status" value="5"/>
</dbReference>
<evidence type="ECO:0000313" key="6">
    <source>
        <dbReference type="EMBL" id="VVT58278.1"/>
    </source>
</evidence>
<gene>
    <name evidence="6" type="ORF">SAPINGB_P006126</name>
</gene>
<dbReference type="PANTHER" id="PTHR19879:SF9">
    <property type="entry name" value="TRANSCRIPTION INITIATION FACTOR TFIID SUBUNIT 5"/>
    <property type="match status" value="1"/>
</dbReference>
<accession>A0A5E8C8J5</accession>
<sequence>MSTRSSRANGSRADLVTTGAQDRDKPPNSNNANSTLTATTKVASDALAVMASANNNLSRFSRTVTTTASTLVASQYSSDLSGTYYHETMRDLARKPAFQKRFFSFSRKAPSEVMRSTLSSKDDIRFNALTAIPDELFSQIPMGASSQFSLFQGFQATTATLPEISGSEKAITDGSSDSSLTSRSALVKQRDNIYNTLDLLEIRKDLAANEINEIDKKIAYLQENRRLVFERIASLEQEEFQLENKVRHLSKQIDEMPEEEEEEEVKPTPEPPKNVKNAKKTKKIEKEDSDDSPLLSQSIFGKLQKHSQSESEPATTEKPPKTHRASTSRKTHPTLQQYYKTGDSIRLIPAHEDFVTSLDFDIPFGTMVSASVDDSCKVWDLGRGVCKGQLRGHNAYVTCLHMDGDMAVTGSMDASVRLWNLSGFEVDEEEPEDACLQVFEAHLGEITALHSYQDTLVTGSADKTIRQWDLRSGRCLQTLDVLWAAAQSSTPFAESGNWRSFQGINNTGKDSSSPAPFVGALQVFDAALASGTADGAVRLWDLRSGQVQRSLVGHTGPVTCLQFDDVYLTTGSWDRSIRVWDLRTGSIVDAFAYENPITALHFDARKIVSANRENTVKIYDRETSQHWTCGPGVKDEESLVSIHLATFKEGYLVEGRTNGSIGVWAC</sequence>
<keyword evidence="1 3" id="KW-0853">WD repeat</keyword>
<dbReference type="InterPro" id="IPR019775">
    <property type="entry name" value="WD40_repeat_CS"/>
</dbReference>
<dbReference type="PROSITE" id="PS00678">
    <property type="entry name" value="WD_REPEATS_1"/>
    <property type="match status" value="4"/>
</dbReference>
<dbReference type="InterPro" id="IPR001680">
    <property type="entry name" value="WD40_rpt"/>
</dbReference>
<feature type="coiled-coil region" evidence="4">
    <location>
        <begin position="197"/>
        <end position="252"/>
    </location>
</feature>
<dbReference type="InterPro" id="IPR020472">
    <property type="entry name" value="WD40_PAC1"/>
</dbReference>
<name>A0A5E8C8J5_9ASCO</name>
<dbReference type="CDD" id="cd00200">
    <property type="entry name" value="WD40"/>
    <property type="match status" value="1"/>
</dbReference>
<feature type="repeat" description="WD" evidence="3">
    <location>
        <begin position="390"/>
        <end position="422"/>
    </location>
</feature>
<dbReference type="GeneID" id="43584940"/>
<dbReference type="Pfam" id="PF00400">
    <property type="entry name" value="WD40"/>
    <property type="match status" value="4"/>
</dbReference>
<feature type="compositionally biased region" description="Low complexity" evidence="5">
    <location>
        <begin position="28"/>
        <end position="37"/>
    </location>
</feature>
<evidence type="ECO:0000256" key="1">
    <source>
        <dbReference type="ARBA" id="ARBA00022574"/>
    </source>
</evidence>
<evidence type="ECO:0000256" key="4">
    <source>
        <dbReference type="SAM" id="Coils"/>
    </source>
</evidence>